<reference evidence="5 6" key="1">
    <citation type="submission" date="2024-04" db="EMBL/GenBank/DDBJ databases">
        <title>Genomic Markers of Mycobacteria.</title>
        <authorList>
            <person name="Soliman M.S."/>
            <person name="Elkholy A."/>
            <person name="Soliman N.S."/>
            <person name="Abbas A."/>
            <person name="Khayrat S."/>
            <person name="Shawky S."/>
        </authorList>
    </citation>
    <scope>NUCLEOTIDE SEQUENCE [LARGE SCALE GENOMIC DNA]</scope>
    <source>
        <strain evidence="5 6">Egy-CU-AM5</strain>
    </source>
</reference>
<dbReference type="InterPro" id="IPR052021">
    <property type="entry name" value="Type-I_RS_S_subunit"/>
</dbReference>
<dbReference type="InterPro" id="IPR000055">
    <property type="entry name" value="Restrct_endonuc_typeI_TRD"/>
</dbReference>
<dbReference type="Gene3D" id="3.90.220.20">
    <property type="entry name" value="DNA methylase specificity domains"/>
    <property type="match status" value="2"/>
</dbReference>
<name>A0ABV3VEG6_9MYCO</name>
<accession>A0ABV3VEG6</accession>
<dbReference type="InterPro" id="IPR044946">
    <property type="entry name" value="Restrct_endonuc_typeI_TRD_sf"/>
</dbReference>
<comment type="caution">
    <text evidence="5">The sequence shown here is derived from an EMBL/GenBank/DDBJ whole genome shotgun (WGS) entry which is preliminary data.</text>
</comment>
<sequence>MNGWRSVRVADIAAPGSNSMATGPFGSSIGARFFHSSGIPIIRGGNLSSESGVRLQDKDDMVFLQPAKAAEFSRSTVRRGDLVFTCWGTINQVGLIDKSARYDSYVISNKQMKLTPDPAVADSEFLYYLFSGPQMQREILDGSIGSSIPGFNLTRLRNLVVALPPLGEQRAIARSINDASDQIFSLERLIAKKKAIKQGMMQQLLTGRARLPGFTDDWRQSTVGAEFDVQLGKMLDAAKNAGVVKPYLGNRAVQWGRIDVSAVGSVPMTPSDIHRYRLQAGDLLVCEGGEVGRSAIWRNELSECYFQKALHRLRPKNGYDIRVMQALLELWSSVGSFADYVTQTSIAHLPREKFVEMPLPLPSITEQTAIGDLVEDLDREIACVDRRIVKHRAIKQGMMQQLLTGRTRLPGASAS</sequence>
<dbReference type="PANTHER" id="PTHR30408">
    <property type="entry name" value="TYPE-1 RESTRICTION ENZYME ECOKI SPECIFICITY PROTEIN"/>
    <property type="match status" value="1"/>
</dbReference>
<evidence type="ECO:0000256" key="3">
    <source>
        <dbReference type="ARBA" id="ARBA00023125"/>
    </source>
</evidence>
<dbReference type="Proteomes" id="UP001558474">
    <property type="component" value="Unassembled WGS sequence"/>
</dbReference>
<evidence type="ECO:0000256" key="1">
    <source>
        <dbReference type="ARBA" id="ARBA00010923"/>
    </source>
</evidence>
<feature type="domain" description="Type I restriction modification DNA specificity" evidence="4">
    <location>
        <begin position="266"/>
        <end position="382"/>
    </location>
</feature>
<protein>
    <submittedName>
        <fullName evidence="5">Restriction endonuclease subunit S</fullName>
        <ecNumber evidence="5">3.1.21.-</ecNumber>
    </submittedName>
</protein>
<dbReference type="Gene3D" id="1.10.287.1120">
    <property type="entry name" value="Bipartite methylase S protein"/>
    <property type="match status" value="1"/>
</dbReference>
<keyword evidence="5" id="KW-0540">Nuclease</keyword>
<evidence type="ECO:0000313" key="5">
    <source>
        <dbReference type="EMBL" id="MEX3739803.1"/>
    </source>
</evidence>
<keyword evidence="6" id="KW-1185">Reference proteome</keyword>
<dbReference type="EC" id="3.1.21.-" evidence="5"/>
<keyword evidence="2" id="KW-0680">Restriction system</keyword>
<organism evidence="5 6">
    <name type="scientific">Mycolicibacterium porcinum</name>
    <dbReference type="NCBI Taxonomy" id="39693"/>
    <lineage>
        <taxon>Bacteria</taxon>
        <taxon>Bacillati</taxon>
        <taxon>Actinomycetota</taxon>
        <taxon>Actinomycetes</taxon>
        <taxon>Mycobacteriales</taxon>
        <taxon>Mycobacteriaceae</taxon>
        <taxon>Mycolicibacterium</taxon>
    </lineage>
</organism>
<gene>
    <name evidence="5" type="ORF">ABFW12_16370</name>
</gene>
<dbReference type="SUPFAM" id="SSF116734">
    <property type="entry name" value="DNA methylase specificity domain"/>
    <property type="match status" value="2"/>
</dbReference>
<comment type="similarity">
    <text evidence="1">Belongs to the type-I restriction system S methylase family.</text>
</comment>
<evidence type="ECO:0000259" key="4">
    <source>
        <dbReference type="Pfam" id="PF01420"/>
    </source>
</evidence>
<dbReference type="CDD" id="cd17253">
    <property type="entry name" value="RMtype1_S_Eco933I-TRD2-CR2_like"/>
    <property type="match status" value="1"/>
</dbReference>
<dbReference type="RefSeq" id="WP_368573330.1">
    <property type="nucleotide sequence ID" value="NZ_JBDLOU010000032.1"/>
</dbReference>
<dbReference type="GO" id="GO:0004519">
    <property type="term" value="F:endonuclease activity"/>
    <property type="evidence" value="ECO:0007669"/>
    <property type="project" value="UniProtKB-KW"/>
</dbReference>
<keyword evidence="5" id="KW-0255">Endonuclease</keyword>
<evidence type="ECO:0000256" key="2">
    <source>
        <dbReference type="ARBA" id="ARBA00022747"/>
    </source>
</evidence>
<dbReference type="EMBL" id="JBDLOU010000032">
    <property type="protein sequence ID" value="MEX3739803.1"/>
    <property type="molecule type" value="Genomic_DNA"/>
</dbReference>
<dbReference type="GO" id="GO:0016787">
    <property type="term" value="F:hydrolase activity"/>
    <property type="evidence" value="ECO:0007669"/>
    <property type="project" value="UniProtKB-KW"/>
</dbReference>
<keyword evidence="3" id="KW-0238">DNA-binding</keyword>
<proteinExistence type="inferred from homology"/>
<evidence type="ECO:0000313" key="6">
    <source>
        <dbReference type="Proteomes" id="UP001558474"/>
    </source>
</evidence>
<keyword evidence="5" id="KW-0378">Hydrolase</keyword>
<feature type="domain" description="Type I restriction modification DNA specificity" evidence="4">
    <location>
        <begin position="79"/>
        <end position="188"/>
    </location>
</feature>
<dbReference type="Pfam" id="PF01420">
    <property type="entry name" value="Methylase_S"/>
    <property type="match status" value="2"/>
</dbReference>
<dbReference type="PANTHER" id="PTHR30408:SF12">
    <property type="entry name" value="TYPE I RESTRICTION ENZYME MJAVIII SPECIFICITY SUBUNIT"/>
    <property type="match status" value="1"/>
</dbReference>